<evidence type="ECO:0000313" key="3">
    <source>
        <dbReference type="Proteomes" id="UP000198406"/>
    </source>
</evidence>
<comment type="caution">
    <text evidence="2">The sequence shown here is derived from an EMBL/GenBank/DDBJ whole genome shotgun (WGS) entry which is preliminary data.</text>
</comment>
<dbReference type="EMBL" id="BDSP01000200">
    <property type="protein sequence ID" value="GAX23335.1"/>
    <property type="molecule type" value="Genomic_DNA"/>
</dbReference>
<reference evidence="2 3" key="1">
    <citation type="journal article" date="2015" name="Plant Cell">
        <title>Oil accumulation by the oleaginous diatom Fistulifera solaris as revealed by the genome and transcriptome.</title>
        <authorList>
            <person name="Tanaka T."/>
            <person name="Maeda Y."/>
            <person name="Veluchamy A."/>
            <person name="Tanaka M."/>
            <person name="Abida H."/>
            <person name="Marechal E."/>
            <person name="Bowler C."/>
            <person name="Muto M."/>
            <person name="Sunaga Y."/>
            <person name="Tanaka M."/>
            <person name="Yoshino T."/>
            <person name="Taniguchi T."/>
            <person name="Fukuda Y."/>
            <person name="Nemoto M."/>
            <person name="Matsumoto M."/>
            <person name="Wong P.S."/>
            <person name="Aburatani S."/>
            <person name="Fujibuchi W."/>
        </authorList>
    </citation>
    <scope>NUCLEOTIDE SEQUENCE [LARGE SCALE GENOMIC DNA]</scope>
    <source>
        <strain evidence="2 3">JPCC DA0580</strain>
    </source>
</reference>
<dbReference type="SUPFAM" id="SSF82704">
    <property type="entry name" value="AlbA-like"/>
    <property type="match status" value="1"/>
</dbReference>
<dbReference type="Proteomes" id="UP000198406">
    <property type="component" value="Unassembled WGS sequence"/>
</dbReference>
<dbReference type="InterPro" id="IPR036882">
    <property type="entry name" value="Alba-like_dom_sf"/>
</dbReference>
<feature type="region of interest" description="Disordered" evidence="1">
    <location>
        <begin position="60"/>
        <end position="79"/>
    </location>
</feature>
<protein>
    <submittedName>
        <fullName evidence="2">Uncharacterized protein</fullName>
    </submittedName>
</protein>
<organism evidence="2 3">
    <name type="scientific">Fistulifera solaris</name>
    <name type="common">Oleaginous diatom</name>
    <dbReference type="NCBI Taxonomy" id="1519565"/>
    <lineage>
        <taxon>Eukaryota</taxon>
        <taxon>Sar</taxon>
        <taxon>Stramenopiles</taxon>
        <taxon>Ochrophyta</taxon>
        <taxon>Bacillariophyta</taxon>
        <taxon>Bacillariophyceae</taxon>
        <taxon>Bacillariophycidae</taxon>
        <taxon>Naviculales</taxon>
        <taxon>Naviculaceae</taxon>
        <taxon>Fistulifera</taxon>
    </lineage>
</organism>
<keyword evidence="3" id="KW-1185">Reference proteome</keyword>
<gene>
    <name evidence="2" type="ORF">FisN_27Lh109</name>
</gene>
<sequence length="266" mass="30429">MEEGNKSQQELKTSSNLSTDAVSEDEKPASGERALEEQSSLADSVPYSWEAMSVSSLLSQQQQHLQQHQQFHPSFHSFHTSGYESQAHHYYAQGEPQLQYFQSHPGNMQSSFQDDPQSLDHLQQHYYQNPQQEFPRTQNSPLRSNYFSTPRNDSTIHVAAGKSPTENMNLARKFLVHHEIVYLSAFDAAIVIAIDAALLLQRSKYATIVRVETDTEDRVEMQQHNRHDSSPSFASIVKRPQIRITLQRNEEFVQWLTENKNDAGAI</sequence>
<evidence type="ECO:0000313" key="2">
    <source>
        <dbReference type="EMBL" id="GAX23335.1"/>
    </source>
</evidence>
<name>A0A1Z5KB03_FISSO</name>
<feature type="compositionally biased region" description="Polar residues" evidence="1">
    <location>
        <begin position="1"/>
        <end position="21"/>
    </location>
</feature>
<feature type="region of interest" description="Disordered" evidence="1">
    <location>
        <begin position="1"/>
        <end position="42"/>
    </location>
</feature>
<evidence type="ECO:0000256" key="1">
    <source>
        <dbReference type="SAM" id="MobiDB-lite"/>
    </source>
</evidence>
<feature type="compositionally biased region" description="Basic and acidic residues" evidence="1">
    <location>
        <begin position="24"/>
        <end position="36"/>
    </location>
</feature>
<dbReference type="Gene3D" id="3.30.110.20">
    <property type="entry name" value="Alba-like domain"/>
    <property type="match status" value="1"/>
</dbReference>
<proteinExistence type="predicted"/>
<dbReference type="AlphaFoldDB" id="A0A1Z5KB03"/>
<dbReference type="GO" id="GO:0003676">
    <property type="term" value="F:nucleic acid binding"/>
    <property type="evidence" value="ECO:0007669"/>
    <property type="project" value="InterPro"/>
</dbReference>
<dbReference type="InParanoid" id="A0A1Z5KB03"/>
<accession>A0A1Z5KB03</accession>